<evidence type="ECO:0000313" key="3">
    <source>
        <dbReference type="EMBL" id="SDA63018.1"/>
    </source>
</evidence>
<evidence type="ECO:0000256" key="2">
    <source>
        <dbReference type="ARBA" id="ARBA00022679"/>
    </source>
</evidence>
<dbReference type="AlphaFoldDB" id="A0A1G5WXV2"/>
<keyword evidence="4" id="KW-1185">Reference proteome</keyword>
<dbReference type="PIRSF" id="PIRSF028177">
    <property type="entry name" value="Polyketide_synth_Omtfrase_TcmP"/>
    <property type="match status" value="1"/>
</dbReference>
<sequence length="259" mass="30161">MNLEGVEKTMLLTLFAKAKHSQQKNHKFYDSKAIEVISKVDYDFSIAEKDKFMQLGTIARTIVLDEMVGSYIKAHPDCTIVNIASGMDTRFNRLDNGKINWYNVDLENSAHYRLKFIEDTDRVTTLAYSAMDPGWASEIKIRKDVLFIIEGLTMYLNQKDVENIMKVIDENFSECTVFMEIMPPISVENAKEESIEDTNSKFIWGVEKGCELTKLNSHFKWIRDVNLFDGVNVYKPHYRIITWLPMLRKRMDYIAVLEK</sequence>
<dbReference type="GO" id="GO:0032259">
    <property type="term" value="P:methylation"/>
    <property type="evidence" value="ECO:0007669"/>
    <property type="project" value="UniProtKB-KW"/>
</dbReference>
<keyword evidence="1 3" id="KW-0489">Methyltransferase</keyword>
<dbReference type="GO" id="GO:0008168">
    <property type="term" value="F:methyltransferase activity"/>
    <property type="evidence" value="ECO:0007669"/>
    <property type="project" value="UniProtKB-KW"/>
</dbReference>
<dbReference type="SUPFAM" id="SSF53335">
    <property type="entry name" value="S-adenosyl-L-methionine-dependent methyltransferases"/>
    <property type="match status" value="1"/>
</dbReference>
<dbReference type="PANTHER" id="PTHR43619:SF2">
    <property type="entry name" value="S-ADENOSYL-L-METHIONINE-DEPENDENT METHYLTRANSFERASES SUPERFAMILY PROTEIN"/>
    <property type="match status" value="1"/>
</dbReference>
<gene>
    <name evidence="3" type="ORF">SAMN02910315_01802</name>
</gene>
<dbReference type="Pfam" id="PF04072">
    <property type="entry name" value="LCM"/>
    <property type="match status" value="1"/>
</dbReference>
<reference evidence="3 4" key="1">
    <citation type="submission" date="2016-10" db="EMBL/GenBank/DDBJ databases">
        <authorList>
            <person name="Varghese N."/>
            <person name="Submissions S."/>
        </authorList>
    </citation>
    <scope>NUCLEOTIDE SEQUENCE [LARGE SCALE GENOMIC DNA]</scope>
    <source>
        <strain evidence="3 4">DSM 16643</strain>
    </source>
</reference>
<evidence type="ECO:0000313" key="4">
    <source>
        <dbReference type="Proteomes" id="UP000323439"/>
    </source>
</evidence>
<dbReference type="RefSeq" id="WP_149732321.1">
    <property type="nucleotide sequence ID" value="NZ_FMXB01000014.1"/>
</dbReference>
<dbReference type="InterPro" id="IPR007213">
    <property type="entry name" value="Ppm1/Ppm2/Tcmp"/>
</dbReference>
<proteinExistence type="predicted"/>
<organism evidence="3 4">
    <name type="scientific">Methanobrevibacter millerae</name>
    <dbReference type="NCBI Taxonomy" id="230361"/>
    <lineage>
        <taxon>Archaea</taxon>
        <taxon>Methanobacteriati</taxon>
        <taxon>Methanobacteriota</taxon>
        <taxon>Methanomada group</taxon>
        <taxon>Methanobacteria</taxon>
        <taxon>Methanobacteriales</taxon>
        <taxon>Methanobacteriaceae</taxon>
        <taxon>Methanobrevibacter</taxon>
    </lineage>
</organism>
<dbReference type="PANTHER" id="PTHR43619">
    <property type="entry name" value="S-ADENOSYL-L-METHIONINE-DEPENDENT METHYLTRANSFERASE YKTD-RELATED"/>
    <property type="match status" value="1"/>
</dbReference>
<dbReference type="InterPro" id="IPR016874">
    <property type="entry name" value="TcmP-like"/>
</dbReference>
<protein>
    <submittedName>
        <fullName evidence="3">O-Methyltransferase involved in polyketide biosynthesis</fullName>
    </submittedName>
</protein>
<dbReference type="InterPro" id="IPR029063">
    <property type="entry name" value="SAM-dependent_MTases_sf"/>
</dbReference>
<evidence type="ECO:0000256" key="1">
    <source>
        <dbReference type="ARBA" id="ARBA00022603"/>
    </source>
</evidence>
<dbReference type="Gene3D" id="3.40.50.150">
    <property type="entry name" value="Vaccinia Virus protein VP39"/>
    <property type="match status" value="1"/>
</dbReference>
<accession>A0A1G5WXV2</accession>
<dbReference type="OrthoDB" id="147511at2157"/>
<name>A0A1G5WXV2_9EURY</name>
<dbReference type="Proteomes" id="UP000323439">
    <property type="component" value="Unassembled WGS sequence"/>
</dbReference>
<dbReference type="EMBL" id="FMXB01000014">
    <property type="protein sequence ID" value="SDA63018.1"/>
    <property type="molecule type" value="Genomic_DNA"/>
</dbReference>
<keyword evidence="2 3" id="KW-0808">Transferase</keyword>